<protein>
    <submittedName>
        <fullName evidence="6">Peptide/nickel transport system ATP-binding protein</fullName>
    </submittedName>
</protein>
<dbReference type="PROSITE" id="PS50893">
    <property type="entry name" value="ABC_TRANSPORTER_2"/>
    <property type="match status" value="2"/>
</dbReference>
<proteinExistence type="inferred from homology"/>
<dbReference type="PANTHER" id="PTHR43776:SF7">
    <property type="entry name" value="D,D-DIPEPTIDE TRANSPORT ATP-BINDING PROTEIN DDPF-RELATED"/>
    <property type="match status" value="1"/>
</dbReference>
<evidence type="ECO:0000313" key="6">
    <source>
        <dbReference type="EMBL" id="MBE1558654.1"/>
    </source>
</evidence>
<dbReference type="InterPro" id="IPR017871">
    <property type="entry name" value="ABC_transporter-like_CS"/>
</dbReference>
<keyword evidence="2" id="KW-0813">Transport</keyword>
<feature type="domain" description="ABC transporter" evidence="5">
    <location>
        <begin position="245"/>
        <end position="449"/>
    </location>
</feature>
<dbReference type="EMBL" id="JADBEF010000001">
    <property type="protein sequence ID" value="MBE1558654.1"/>
    <property type="molecule type" value="Genomic_DNA"/>
</dbReference>
<comment type="similarity">
    <text evidence="1">Belongs to the ABC transporter superfamily.</text>
</comment>
<feature type="domain" description="ABC transporter" evidence="5">
    <location>
        <begin position="5"/>
        <end position="225"/>
    </location>
</feature>
<evidence type="ECO:0000256" key="2">
    <source>
        <dbReference type="ARBA" id="ARBA00022448"/>
    </source>
</evidence>
<dbReference type="PROSITE" id="PS00211">
    <property type="entry name" value="ABC_TRANSPORTER_1"/>
    <property type="match status" value="1"/>
</dbReference>
<dbReference type="InterPro" id="IPR027417">
    <property type="entry name" value="P-loop_NTPase"/>
</dbReference>
<dbReference type="Gene3D" id="3.40.50.300">
    <property type="entry name" value="P-loop containing nucleotide triphosphate hydrolases"/>
    <property type="match status" value="2"/>
</dbReference>
<accession>A0ABR9K9H5</accession>
<organism evidence="6 7">
    <name type="scientific">Nonomuraea africana</name>
    <dbReference type="NCBI Taxonomy" id="46171"/>
    <lineage>
        <taxon>Bacteria</taxon>
        <taxon>Bacillati</taxon>
        <taxon>Actinomycetota</taxon>
        <taxon>Actinomycetes</taxon>
        <taxon>Streptosporangiales</taxon>
        <taxon>Streptosporangiaceae</taxon>
        <taxon>Nonomuraea</taxon>
    </lineage>
</organism>
<evidence type="ECO:0000256" key="4">
    <source>
        <dbReference type="ARBA" id="ARBA00022840"/>
    </source>
</evidence>
<sequence length="449" mass="45829">MSAALEVSGLSVTYRDGTRALREVSLTVAPGERLAVVGASGSGKSTLARAVLGLLPRGARAEGSIRTGGRPGYVAQDPFTACDPLRTVGHHVREAWRAAGLRPPPGAAEAAVAALALDPGALARHPHQWSGGMLQRAAIAAAGALSPALTVADEPTSALDVGLADEVMAALARSAGALLVITHDLRLAADWASRVAVLYEGSVVETGPAGRLLSDPRHPHTRALVAALPAASAGRAAASQGPALVTARHLARHYGGVAAVRDASLSIGPGQVVGVHGRSGSGKSTLLRLLAGLEPPDGGALSLPDSRPGWAMPVFQDARASLDPLWPIWRTITEPLTRLRAAERRARAVAGLASVGLGHLDPRTRPGRLSAGQCQRVAILRAVMARPALIVADEPTSGLDTVAAGQVAGLLRAAADSGTAVVVVSHDLDLLGGLCDDVHLMHDGVILSR</sequence>
<dbReference type="InterPro" id="IPR003439">
    <property type="entry name" value="ABC_transporter-like_ATP-bd"/>
</dbReference>
<evidence type="ECO:0000313" key="7">
    <source>
        <dbReference type="Proteomes" id="UP000661607"/>
    </source>
</evidence>
<name>A0ABR9K9H5_9ACTN</name>
<evidence type="ECO:0000256" key="1">
    <source>
        <dbReference type="ARBA" id="ARBA00005417"/>
    </source>
</evidence>
<comment type="caution">
    <text evidence="6">The sequence shown here is derived from an EMBL/GenBank/DDBJ whole genome shotgun (WGS) entry which is preliminary data.</text>
</comment>
<dbReference type="InterPro" id="IPR050319">
    <property type="entry name" value="ABC_transp_ATP-bind"/>
</dbReference>
<dbReference type="SMART" id="SM00382">
    <property type="entry name" value="AAA"/>
    <property type="match status" value="2"/>
</dbReference>
<gene>
    <name evidence="6" type="ORF">H4W81_001433</name>
</gene>
<keyword evidence="7" id="KW-1185">Reference proteome</keyword>
<dbReference type="Proteomes" id="UP000661607">
    <property type="component" value="Unassembled WGS sequence"/>
</dbReference>
<dbReference type="GO" id="GO:0005524">
    <property type="term" value="F:ATP binding"/>
    <property type="evidence" value="ECO:0007669"/>
    <property type="project" value="UniProtKB-KW"/>
</dbReference>
<dbReference type="RefSeq" id="WP_318781574.1">
    <property type="nucleotide sequence ID" value="NZ_BAAASY010000003.1"/>
</dbReference>
<keyword evidence="4 6" id="KW-0067">ATP-binding</keyword>
<dbReference type="Pfam" id="PF00005">
    <property type="entry name" value="ABC_tran"/>
    <property type="match status" value="2"/>
</dbReference>
<dbReference type="SUPFAM" id="SSF52540">
    <property type="entry name" value="P-loop containing nucleoside triphosphate hydrolases"/>
    <property type="match status" value="2"/>
</dbReference>
<keyword evidence="3" id="KW-0547">Nucleotide-binding</keyword>
<dbReference type="PANTHER" id="PTHR43776">
    <property type="entry name" value="TRANSPORT ATP-BINDING PROTEIN"/>
    <property type="match status" value="1"/>
</dbReference>
<dbReference type="InterPro" id="IPR003593">
    <property type="entry name" value="AAA+_ATPase"/>
</dbReference>
<evidence type="ECO:0000256" key="3">
    <source>
        <dbReference type="ARBA" id="ARBA00022741"/>
    </source>
</evidence>
<reference evidence="6 7" key="1">
    <citation type="submission" date="2020-10" db="EMBL/GenBank/DDBJ databases">
        <title>Sequencing the genomes of 1000 actinobacteria strains.</title>
        <authorList>
            <person name="Klenk H.-P."/>
        </authorList>
    </citation>
    <scope>NUCLEOTIDE SEQUENCE [LARGE SCALE GENOMIC DNA]</scope>
    <source>
        <strain evidence="6 7">DSM 43748</strain>
    </source>
</reference>
<evidence type="ECO:0000259" key="5">
    <source>
        <dbReference type="PROSITE" id="PS50893"/>
    </source>
</evidence>